<dbReference type="GO" id="GO:0046872">
    <property type="term" value="F:metal ion binding"/>
    <property type="evidence" value="ECO:0007669"/>
    <property type="project" value="UniProtKB-KW"/>
</dbReference>
<reference evidence="5 6" key="1">
    <citation type="submission" date="2020-05" db="EMBL/GenBank/DDBJ databases">
        <authorList>
            <person name="Mo P."/>
        </authorList>
    </citation>
    <scope>NUCLEOTIDE SEQUENCE [LARGE SCALE GENOMIC DNA]</scope>
    <source>
        <strain evidence="5 6">Gen01</strain>
    </source>
</reference>
<dbReference type="GO" id="GO:0005737">
    <property type="term" value="C:cytoplasm"/>
    <property type="evidence" value="ECO:0007669"/>
    <property type="project" value="TreeGrafter"/>
</dbReference>
<proteinExistence type="inferred from homology"/>
<evidence type="ECO:0000256" key="1">
    <source>
        <dbReference type="ARBA" id="ARBA00005568"/>
    </source>
</evidence>
<gene>
    <name evidence="5" type="ORF">HOP40_22285</name>
</gene>
<feature type="domain" description="HpcH/HpaI aldolase/citrate lyase" evidence="4">
    <location>
        <begin position="6"/>
        <end position="180"/>
    </location>
</feature>
<keyword evidence="6" id="KW-1185">Reference proteome</keyword>
<dbReference type="EMBL" id="CP053564">
    <property type="protein sequence ID" value="QJY50812.1"/>
    <property type="molecule type" value="Genomic_DNA"/>
</dbReference>
<comment type="similarity">
    <text evidence="1">Belongs to the HpcH/HpaI aldolase family.</text>
</comment>
<evidence type="ECO:0000313" key="6">
    <source>
        <dbReference type="Proteomes" id="UP000505377"/>
    </source>
</evidence>
<evidence type="ECO:0000259" key="4">
    <source>
        <dbReference type="Pfam" id="PF03328"/>
    </source>
</evidence>
<keyword evidence="3" id="KW-0456">Lyase</keyword>
<evidence type="ECO:0000256" key="2">
    <source>
        <dbReference type="ARBA" id="ARBA00022723"/>
    </source>
</evidence>
<dbReference type="Pfam" id="PF03328">
    <property type="entry name" value="HpcH_HpaI"/>
    <property type="match status" value="1"/>
</dbReference>
<dbReference type="InterPro" id="IPR050251">
    <property type="entry name" value="HpcH-HpaI_aldolase"/>
</dbReference>
<accession>A0A6M6JWC2</accession>
<dbReference type="Gene3D" id="3.20.20.60">
    <property type="entry name" value="Phosphoenolpyruvate-binding domains"/>
    <property type="match status" value="1"/>
</dbReference>
<protein>
    <submittedName>
        <fullName evidence="5">2-dehydro-3-deoxyglucarate aldolase</fullName>
    </submittedName>
</protein>
<dbReference type="Proteomes" id="UP000505377">
    <property type="component" value="Chromosome"/>
</dbReference>
<dbReference type="PANTHER" id="PTHR30502">
    <property type="entry name" value="2-KETO-3-DEOXY-L-RHAMNONATE ALDOLASE"/>
    <property type="match status" value="1"/>
</dbReference>
<keyword evidence="2" id="KW-0479">Metal-binding</keyword>
<dbReference type="InterPro" id="IPR015813">
    <property type="entry name" value="Pyrv/PenolPyrv_kinase-like_dom"/>
</dbReference>
<organism evidence="5 6">
    <name type="scientific">Pseudonocardia broussonetiae</name>
    <dbReference type="NCBI Taxonomy" id="2736640"/>
    <lineage>
        <taxon>Bacteria</taxon>
        <taxon>Bacillati</taxon>
        <taxon>Actinomycetota</taxon>
        <taxon>Actinomycetes</taxon>
        <taxon>Pseudonocardiales</taxon>
        <taxon>Pseudonocardiaceae</taxon>
        <taxon>Pseudonocardia</taxon>
    </lineage>
</organism>
<evidence type="ECO:0000256" key="3">
    <source>
        <dbReference type="ARBA" id="ARBA00023239"/>
    </source>
</evidence>
<dbReference type="InterPro" id="IPR005000">
    <property type="entry name" value="Aldolase/citrate-lyase_domain"/>
</dbReference>
<dbReference type="KEGG" id="pbro:HOP40_22285"/>
<sequence length="221" mass="22760">MPCEEVVEMLAVAGLDFVLVDCEHGPADVLALRHHLALADAHGMAVLVRPGEGEHVLAQRALDQGAQGVVAPHVESAADAEALVRALRYPPRGARGFATYSRAGRFGTVTADAHRAAADERTLVIAMLESPAAIRDAGAILAVDGIDGYLVGVADLGASRSPDDPSVAELLAAVRTDPATAGAVRCDLALGDTAAALADGAQVVVHNLTHVMMQAFRGLRA</sequence>
<evidence type="ECO:0000313" key="5">
    <source>
        <dbReference type="EMBL" id="QJY50812.1"/>
    </source>
</evidence>
<dbReference type="SUPFAM" id="SSF51621">
    <property type="entry name" value="Phosphoenolpyruvate/pyruvate domain"/>
    <property type="match status" value="1"/>
</dbReference>
<name>A0A6M6JWC2_9PSEU</name>
<dbReference type="GO" id="GO:0016832">
    <property type="term" value="F:aldehyde-lyase activity"/>
    <property type="evidence" value="ECO:0007669"/>
    <property type="project" value="TreeGrafter"/>
</dbReference>
<dbReference type="PANTHER" id="PTHR30502:SF0">
    <property type="entry name" value="PHOSPHOENOLPYRUVATE CARBOXYLASE FAMILY PROTEIN"/>
    <property type="match status" value="1"/>
</dbReference>
<dbReference type="InterPro" id="IPR040442">
    <property type="entry name" value="Pyrv_kinase-like_dom_sf"/>
</dbReference>
<dbReference type="AlphaFoldDB" id="A0A6M6JWC2"/>